<dbReference type="InterPro" id="IPR037401">
    <property type="entry name" value="SnoaL-like"/>
</dbReference>
<dbReference type="SUPFAM" id="SSF54427">
    <property type="entry name" value="NTF2-like"/>
    <property type="match status" value="1"/>
</dbReference>
<dbReference type="Gene3D" id="3.10.450.50">
    <property type="match status" value="1"/>
</dbReference>
<dbReference type="CDD" id="cd00531">
    <property type="entry name" value="NTF2_like"/>
    <property type="match status" value="1"/>
</dbReference>
<dbReference type="Proteomes" id="UP000255207">
    <property type="component" value="Unassembled WGS sequence"/>
</dbReference>
<comment type="caution">
    <text evidence="2">The sequence shown here is derived from an EMBL/GenBank/DDBJ whole genome shotgun (WGS) entry which is preliminary data.</text>
</comment>
<name>A0A370KYJ2_9HYPH</name>
<accession>A0A370KYJ2</accession>
<sequence>MSDRQTCRSGSARGRAMQHVMAIMVSTAVLISASGSGTLAGPKDDAFAVIQNWATAFNASDIDKIIAAYTPEASVHGTTANSLAVGKDALRAYFGPAARSRNQVKLAQDGSEATTMLGDGQVVVAGFYEFSGTRPDGQAFTAPARYTFVLVKQDGAWLIAHQHSSPRARPAQ</sequence>
<dbReference type="InterPro" id="IPR032710">
    <property type="entry name" value="NTF2-like_dom_sf"/>
</dbReference>
<protein>
    <submittedName>
        <fullName evidence="2">SgcJ/EcaC family oxidoreductase</fullName>
    </submittedName>
</protein>
<dbReference type="AlphaFoldDB" id="A0A370KYJ2"/>
<dbReference type="InterPro" id="IPR011944">
    <property type="entry name" value="Steroid_delta5-4_isomerase"/>
</dbReference>
<dbReference type="Pfam" id="PF13474">
    <property type="entry name" value="SnoaL_3"/>
    <property type="match status" value="1"/>
</dbReference>
<reference evidence="3" key="1">
    <citation type="submission" date="2018-07" db="EMBL/GenBank/DDBJ databases">
        <authorList>
            <person name="Safronova V.I."/>
            <person name="Chirak E.R."/>
            <person name="Sazanova A.L."/>
        </authorList>
    </citation>
    <scope>NUCLEOTIDE SEQUENCE [LARGE SCALE GENOMIC DNA]</scope>
    <source>
        <strain evidence="3">RCAM04685</strain>
    </source>
</reference>
<proteinExistence type="predicted"/>
<evidence type="ECO:0000313" key="3">
    <source>
        <dbReference type="Proteomes" id="UP000255207"/>
    </source>
</evidence>
<gene>
    <name evidence="2" type="ORF">DWE98_26405</name>
</gene>
<dbReference type="EMBL" id="QQTP01000023">
    <property type="protein sequence ID" value="RDJ20016.1"/>
    <property type="molecule type" value="Genomic_DNA"/>
</dbReference>
<dbReference type="OrthoDB" id="953853at2"/>
<organism evidence="2 3">
    <name type="scientific">Bosea caraganae</name>
    <dbReference type="NCBI Taxonomy" id="2763117"/>
    <lineage>
        <taxon>Bacteria</taxon>
        <taxon>Pseudomonadati</taxon>
        <taxon>Pseudomonadota</taxon>
        <taxon>Alphaproteobacteria</taxon>
        <taxon>Hyphomicrobiales</taxon>
        <taxon>Boseaceae</taxon>
        <taxon>Bosea</taxon>
    </lineage>
</organism>
<evidence type="ECO:0000259" key="1">
    <source>
        <dbReference type="Pfam" id="PF13474"/>
    </source>
</evidence>
<feature type="domain" description="SnoaL-like" evidence="1">
    <location>
        <begin position="48"/>
        <end position="166"/>
    </location>
</feature>
<evidence type="ECO:0000313" key="2">
    <source>
        <dbReference type="EMBL" id="RDJ20016.1"/>
    </source>
</evidence>
<keyword evidence="3" id="KW-1185">Reference proteome</keyword>
<dbReference type="NCBIfam" id="TIGR02246">
    <property type="entry name" value="SgcJ/EcaC family oxidoreductase"/>
    <property type="match status" value="1"/>
</dbReference>